<keyword evidence="3" id="KW-1185">Reference proteome</keyword>
<sequence length="217" mass="24869">MRRQCRRRTTRPSAQPTASNAEPSSNATTDANERPMPPNLPQCQPRRQPPRQYDRLRHKQILPCKCLSIPVLAALNIETAVTDYFRNIGWVGNFDVAYCAYYELVLEFYSTFHLQRCDPISLDTPGVVKFQLLGTLHLLSITDFNIALNFVTEDYSMTTAYKDSLCTFPTDFRAAEAFALLIDNAESTYSPKTSKDLWFRNPALCYIHRYLAYNFSG</sequence>
<feature type="compositionally biased region" description="Polar residues" evidence="1">
    <location>
        <begin position="12"/>
        <end position="30"/>
    </location>
</feature>
<name>A0ABR0PQM4_GOSAR</name>
<protein>
    <submittedName>
        <fullName evidence="2">Uncharacterized protein</fullName>
    </submittedName>
</protein>
<evidence type="ECO:0000313" key="2">
    <source>
        <dbReference type="EMBL" id="KAK5826748.1"/>
    </source>
</evidence>
<comment type="caution">
    <text evidence="2">The sequence shown here is derived from an EMBL/GenBank/DDBJ whole genome shotgun (WGS) entry which is preliminary data.</text>
</comment>
<evidence type="ECO:0000313" key="3">
    <source>
        <dbReference type="Proteomes" id="UP001358586"/>
    </source>
</evidence>
<gene>
    <name evidence="2" type="ORF">PVK06_021678</name>
</gene>
<feature type="compositionally biased region" description="Basic residues" evidence="1">
    <location>
        <begin position="1"/>
        <end position="10"/>
    </location>
</feature>
<feature type="region of interest" description="Disordered" evidence="1">
    <location>
        <begin position="1"/>
        <end position="52"/>
    </location>
</feature>
<reference evidence="2 3" key="1">
    <citation type="submission" date="2023-03" db="EMBL/GenBank/DDBJ databases">
        <title>WGS of Gossypium arboreum.</title>
        <authorList>
            <person name="Yu D."/>
        </authorList>
    </citation>
    <scope>NUCLEOTIDE SEQUENCE [LARGE SCALE GENOMIC DNA]</scope>
    <source>
        <tissue evidence="2">Leaf</tissue>
    </source>
</reference>
<evidence type="ECO:0000256" key="1">
    <source>
        <dbReference type="SAM" id="MobiDB-lite"/>
    </source>
</evidence>
<proteinExistence type="predicted"/>
<organism evidence="2 3">
    <name type="scientific">Gossypium arboreum</name>
    <name type="common">Tree cotton</name>
    <name type="synonym">Gossypium nanking</name>
    <dbReference type="NCBI Taxonomy" id="29729"/>
    <lineage>
        <taxon>Eukaryota</taxon>
        <taxon>Viridiplantae</taxon>
        <taxon>Streptophyta</taxon>
        <taxon>Embryophyta</taxon>
        <taxon>Tracheophyta</taxon>
        <taxon>Spermatophyta</taxon>
        <taxon>Magnoliopsida</taxon>
        <taxon>eudicotyledons</taxon>
        <taxon>Gunneridae</taxon>
        <taxon>Pentapetalae</taxon>
        <taxon>rosids</taxon>
        <taxon>malvids</taxon>
        <taxon>Malvales</taxon>
        <taxon>Malvaceae</taxon>
        <taxon>Malvoideae</taxon>
        <taxon>Gossypium</taxon>
    </lineage>
</organism>
<accession>A0ABR0PQM4</accession>
<dbReference type="Proteomes" id="UP001358586">
    <property type="component" value="Chromosome 6"/>
</dbReference>
<dbReference type="EMBL" id="JARKNE010000006">
    <property type="protein sequence ID" value="KAK5826748.1"/>
    <property type="molecule type" value="Genomic_DNA"/>
</dbReference>